<evidence type="ECO:0000313" key="2">
    <source>
        <dbReference type="Proteomes" id="UP000324222"/>
    </source>
</evidence>
<gene>
    <name evidence="1" type="ORF">E2C01_030833</name>
</gene>
<sequence>MLAGLSSPAWATGRDRAEVVRWRGSDRQRGLAHQNISFLSVYLPPPSTTSCLLHRLGHRDNTFTGKVY</sequence>
<reference evidence="1 2" key="1">
    <citation type="submission" date="2019-05" db="EMBL/GenBank/DDBJ databases">
        <title>Another draft genome of Portunus trituberculatus and its Hox gene families provides insights of decapod evolution.</title>
        <authorList>
            <person name="Jeong J.-H."/>
            <person name="Song I."/>
            <person name="Kim S."/>
            <person name="Choi T."/>
            <person name="Kim D."/>
            <person name="Ryu S."/>
            <person name="Kim W."/>
        </authorList>
    </citation>
    <scope>NUCLEOTIDE SEQUENCE [LARGE SCALE GENOMIC DNA]</scope>
    <source>
        <tissue evidence="1">Muscle</tissue>
    </source>
</reference>
<proteinExistence type="predicted"/>
<evidence type="ECO:0000313" key="1">
    <source>
        <dbReference type="EMBL" id="MPC37358.1"/>
    </source>
</evidence>
<dbReference type="AlphaFoldDB" id="A0A5B7EWD7"/>
<comment type="caution">
    <text evidence="1">The sequence shown here is derived from an EMBL/GenBank/DDBJ whole genome shotgun (WGS) entry which is preliminary data.</text>
</comment>
<name>A0A5B7EWD7_PORTR</name>
<accession>A0A5B7EWD7</accession>
<organism evidence="1 2">
    <name type="scientific">Portunus trituberculatus</name>
    <name type="common">Swimming crab</name>
    <name type="synonym">Neptunus trituberculatus</name>
    <dbReference type="NCBI Taxonomy" id="210409"/>
    <lineage>
        <taxon>Eukaryota</taxon>
        <taxon>Metazoa</taxon>
        <taxon>Ecdysozoa</taxon>
        <taxon>Arthropoda</taxon>
        <taxon>Crustacea</taxon>
        <taxon>Multicrustacea</taxon>
        <taxon>Malacostraca</taxon>
        <taxon>Eumalacostraca</taxon>
        <taxon>Eucarida</taxon>
        <taxon>Decapoda</taxon>
        <taxon>Pleocyemata</taxon>
        <taxon>Brachyura</taxon>
        <taxon>Eubrachyura</taxon>
        <taxon>Portunoidea</taxon>
        <taxon>Portunidae</taxon>
        <taxon>Portuninae</taxon>
        <taxon>Portunus</taxon>
    </lineage>
</organism>
<protein>
    <submittedName>
        <fullName evidence="1">Uncharacterized protein</fullName>
    </submittedName>
</protein>
<dbReference type="EMBL" id="VSRR010003759">
    <property type="protein sequence ID" value="MPC37358.1"/>
    <property type="molecule type" value="Genomic_DNA"/>
</dbReference>
<dbReference type="Proteomes" id="UP000324222">
    <property type="component" value="Unassembled WGS sequence"/>
</dbReference>
<keyword evidence="2" id="KW-1185">Reference proteome</keyword>